<keyword evidence="8" id="KW-1185">Reference proteome</keyword>
<evidence type="ECO:0000256" key="4">
    <source>
        <dbReference type="RuleBase" id="RU003719"/>
    </source>
</evidence>
<dbReference type="RefSeq" id="WP_377056131.1">
    <property type="nucleotide sequence ID" value="NZ_JBHLVZ010000091.1"/>
</dbReference>
<dbReference type="Pfam" id="PF02826">
    <property type="entry name" value="2-Hacid_dh_C"/>
    <property type="match status" value="1"/>
</dbReference>
<evidence type="ECO:0000256" key="2">
    <source>
        <dbReference type="ARBA" id="ARBA00023002"/>
    </source>
</evidence>
<comment type="similarity">
    <text evidence="1 4">Belongs to the D-isomer specific 2-hydroxyacid dehydrogenase family.</text>
</comment>
<dbReference type="InterPro" id="IPR006139">
    <property type="entry name" value="D-isomer_2_OHA_DH_cat_dom"/>
</dbReference>
<accession>A0ABV6IZP3</accession>
<dbReference type="InterPro" id="IPR036291">
    <property type="entry name" value="NAD(P)-bd_dom_sf"/>
</dbReference>
<evidence type="ECO:0000313" key="7">
    <source>
        <dbReference type="EMBL" id="MFC0389089.1"/>
    </source>
</evidence>
<evidence type="ECO:0000256" key="3">
    <source>
        <dbReference type="ARBA" id="ARBA00023027"/>
    </source>
</evidence>
<dbReference type="PANTHER" id="PTHR42789:SF1">
    <property type="entry name" value="D-ISOMER SPECIFIC 2-HYDROXYACID DEHYDROGENASE FAMILY PROTEIN (AFU_ORTHOLOGUE AFUA_6G10090)"/>
    <property type="match status" value="1"/>
</dbReference>
<dbReference type="Pfam" id="PF00389">
    <property type="entry name" value="2-Hacid_dh"/>
    <property type="match status" value="1"/>
</dbReference>
<dbReference type="Gene3D" id="3.40.50.720">
    <property type="entry name" value="NAD(P)-binding Rossmann-like Domain"/>
    <property type="match status" value="2"/>
</dbReference>
<evidence type="ECO:0000313" key="8">
    <source>
        <dbReference type="Proteomes" id="UP001589789"/>
    </source>
</evidence>
<proteinExistence type="inferred from homology"/>
<dbReference type="InterPro" id="IPR050857">
    <property type="entry name" value="D-2-hydroxyacid_DH"/>
</dbReference>
<dbReference type="PANTHER" id="PTHR42789">
    <property type="entry name" value="D-ISOMER SPECIFIC 2-HYDROXYACID DEHYDROGENASE FAMILY PROTEIN (AFU_ORTHOLOGUE AFUA_6G10090)"/>
    <property type="match status" value="1"/>
</dbReference>
<dbReference type="SUPFAM" id="SSF51735">
    <property type="entry name" value="NAD(P)-binding Rossmann-fold domains"/>
    <property type="match status" value="1"/>
</dbReference>
<keyword evidence="2 4" id="KW-0560">Oxidoreductase</keyword>
<feature type="domain" description="D-isomer specific 2-hydroxyacid dehydrogenase NAD-binding" evidence="6">
    <location>
        <begin position="112"/>
        <end position="286"/>
    </location>
</feature>
<dbReference type="InterPro" id="IPR006140">
    <property type="entry name" value="D-isomer_DH_NAD-bd"/>
</dbReference>
<dbReference type="Proteomes" id="UP001589789">
    <property type="component" value="Unassembled WGS sequence"/>
</dbReference>
<keyword evidence="3" id="KW-0520">NAD</keyword>
<evidence type="ECO:0000256" key="1">
    <source>
        <dbReference type="ARBA" id="ARBA00005854"/>
    </source>
</evidence>
<sequence length="333" mass="34651">MRIAVLDDYAGAFRTAPSFARLAGHEVTVFADTVKDPAALAERLRNFDALVLTQQRSPLPAAVVEALPELRFVSQTGRNTGHLAIEACTSRGVLVSAGGAGGPEATGELAWALILASLRHIPEEERRLRDGQWQGSVGTGLKGKVLGIYAYGRIGAMVARVGAAFGMRVVCWGREGSTERARTAGYEVAGSREAFFAMADVLSLHIALNDATRGIVGPADLALMKPSALLVNTSRAQIIAPGALLDALQQGRPGFAAVDVFEDEPVLGAAHPLIGLPNVLCTPHLGYAERGVYDALYDTAVDQLLAFAAGAPVNLVNPGARAAPAEGAPAAGD</sequence>
<comment type="caution">
    <text evidence="7">The sequence shown here is derived from an EMBL/GenBank/DDBJ whole genome shotgun (WGS) entry which is preliminary data.</text>
</comment>
<dbReference type="CDD" id="cd12169">
    <property type="entry name" value="PGDH_like_1"/>
    <property type="match status" value="1"/>
</dbReference>
<evidence type="ECO:0000259" key="6">
    <source>
        <dbReference type="Pfam" id="PF02826"/>
    </source>
</evidence>
<dbReference type="SUPFAM" id="SSF52283">
    <property type="entry name" value="Formate/glycerate dehydrogenase catalytic domain-like"/>
    <property type="match status" value="1"/>
</dbReference>
<name>A0ABV6IZP3_9PROT</name>
<dbReference type="EMBL" id="JBHLVZ010000091">
    <property type="protein sequence ID" value="MFC0389089.1"/>
    <property type="molecule type" value="Genomic_DNA"/>
</dbReference>
<reference evidence="7 8" key="1">
    <citation type="submission" date="2024-09" db="EMBL/GenBank/DDBJ databases">
        <authorList>
            <person name="Sun Q."/>
            <person name="Mori K."/>
        </authorList>
    </citation>
    <scope>NUCLEOTIDE SEQUENCE [LARGE SCALE GENOMIC DNA]</scope>
    <source>
        <strain evidence="7 8">CCM 7468</strain>
    </source>
</reference>
<evidence type="ECO:0000259" key="5">
    <source>
        <dbReference type="Pfam" id="PF00389"/>
    </source>
</evidence>
<feature type="domain" description="D-isomer specific 2-hydroxyacid dehydrogenase catalytic" evidence="5">
    <location>
        <begin position="23"/>
        <end position="316"/>
    </location>
</feature>
<organism evidence="7 8">
    <name type="scientific">Muricoccus vinaceus</name>
    <dbReference type="NCBI Taxonomy" id="424704"/>
    <lineage>
        <taxon>Bacteria</taxon>
        <taxon>Pseudomonadati</taxon>
        <taxon>Pseudomonadota</taxon>
        <taxon>Alphaproteobacteria</taxon>
        <taxon>Acetobacterales</taxon>
        <taxon>Roseomonadaceae</taxon>
        <taxon>Muricoccus</taxon>
    </lineage>
</organism>
<protein>
    <submittedName>
        <fullName evidence="7">D-2-hydroxyacid dehydrogenase family protein</fullName>
    </submittedName>
</protein>
<gene>
    <name evidence="7" type="ORF">ACFFIC_26590</name>
</gene>